<sequence>MKQLVLLRGAPASGKSTFLKENGLEPFALSPDVLRRQCSAPVVNELGQLVTSQENDGKVWKLLFEILEERMKNGDFIIVDATHSTAKLINKYKQLRASYGYRTYVVNFDTPLETCLERNKQRKEYEFVPEEAIENIHKRLKHENIPSFAKVLKPEELLEEIEWKVQDFNQFDKVKVIGDIHGCYTALSKLITYEEVADNQNTAYVFVGDLFDRGLENVKVFELIESIYNLPNVFLIEGNHERHLRNYVKVYDELIDELGYSLGNVKKDVYNKIYKHFKARGFIQTTLKEFLDAEITKDRVKPILKKLLQCLYFELNGTQYIVTHGGILPNMVPHLNLVSTNQLINGIGGYEFEIDDEWTENDFYMIQNYITQIHGHRNLYRIPLDADASSINLEGRVEKGGHLRAITITKGNPFIKNKIETHEIKNDVFDSKWLISDDYTEKLDVELTVEQFIDAAKSDRKYIKVQNQYDNVYSVNFTPKLFSSGKWNQLAVHARGLFVKDDGIGSVVKGRAYNKFFNIDENKENKLDKLIDKLKFPVKAYRKENGYLGIMFYDNDVNEIVYASKSKTHKASSDNQYALWFKDIVENTLSADKLKLLKNELKEYDASAVFEVIDVENDPHVVKYERSKVVLLDVVKNQLQFERVNEDYSRELAGMIGLEHKELEFTFDNWQEFFQWYKTQIKNLDVKHEGWVLEDSKGFMLKIKTKWYKDWKYIRKFVGKIDVGNSPKQFILQSNHEVRDFYYWYKRNGRKTDRDSDLIRLRDEFYEQKS</sequence>
<evidence type="ECO:0000259" key="2">
    <source>
        <dbReference type="Pfam" id="PF09511"/>
    </source>
</evidence>
<dbReference type="Pfam" id="PF00149">
    <property type="entry name" value="Metallophos"/>
    <property type="match status" value="1"/>
</dbReference>
<comment type="caution">
    <text evidence="3">The sequence shown here is derived from an EMBL/GenBank/DDBJ whole genome shotgun (WGS) entry which is preliminary data.</text>
</comment>
<dbReference type="Pfam" id="PF13671">
    <property type="entry name" value="AAA_33"/>
    <property type="match status" value="1"/>
</dbReference>
<organism evidence="3 4">
    <name type="scientific">Staphylococcus pseudintermedius</name>
    <dbReference type="NCBI Taxonomy" id="283734"/>
    <lineage>
        <taxon>Bacteria</taxon>
        <taxon>Bacillati</taxon>
        <taxon>Bacillota</taxon>
        <taxon>Bacilli</taxon>
        <taxon>Bacillales</taxon>
        <taxon>Staphylococcaceae</taxon>
        <taxon>Staphylococcus</taxon>
        <taxon>Staphylococcus intermedius group</taxon>
    </lineage>
</organism>
<gene>
    <name evidence="3" type="ORF">EGV54_05005</name>
</gene>
<evidence type="ECO:0000313" key="4">
    <source>
        <dbReference type="Proteomes" id="UP000600220"/>
    </source>
</evidence>
<dbReference type="InterPro" id="IPR029052">
    <property type="entry name" value="Metallo-depent_PP-like"/>
</dbReference>
<dbReference type="Gene3D" id="3.40.50.300">
    <property type="entry name" value="P-loop containing nucleotide triphosphate hydrolases"/>
    <property type="match status" value="1"/>
</dbReference>
<evidence type="ECO:0000313" key="3">
    <source>
        <dbReference type="EMBL" id="EGQ4384451.1"/>
    </source>
</evidence>
<dbReference type="PANTHER" id="PTHR32004:SF1">
    <property type="entry name" value="TRNA LIGASE"/>
    <property type="match status" value="1"/>
</dbReference>
<evidence type="ECO:0000259" key="1">
    <source>
        <dbReference type="Pfam" id="PF00149"/>
    </source>
</evidence>
<name>A0A8H9BVD2_STAPS</name>
<dbReference type="EMBL" id="AAXKXX010000004">
    <property type="protein sequence ID" value="EGQ4384451.1"/>
    <property type="molecule type" value="Genomic_DNA"/>
</dbReference>
<dbReference type="InterPro" id="IPR004843">
    <property type="entry name" value="Calcineurin-like_PHP"/>
</dbReference>
<dbReference type="InterPro" id="IPR019039">
    <property type="entry name" value="T4-Rnl1-like_N"/>
</dbReference>
<dbReference type="InterPro" id="IPR027417">
    <property type="entry name" value="P-loop_NTPase"/>
</dbReference>
<dbReference type="RefSeq" id="WP_140241670.1">
    <property type="nucleotide sequence ID" value="NZ_QGPB01000016.1"/>
</dbReference>
<feature type="domain" description="Calcineurin-like phosphoesterase" evidence="1">
    <location>
        <begin position="173"/>
        <end position="380"/>
    </location>
</feature>
<dbReference type="GO" id="GO:0006388">
    <property type="term" value="P:tRNA splicing, via endonucleolytic cleavage and ligation"/>
    <property type="evidence" value="ECO:0007669"/>
    <property type="project" value="TreeGrafter"/>
</dbReference>
<dbReference type="Gene3D" id="3.60.21.10">
    <property type="match status" value="1"/>
</dbReference>
<dbReference type="GO" id="GO:0016787">
    <property type="term" value="F:hydrolase activity"/>
    <property type="evidence" value="ECO:0007669"/>
    <property type="project" value="InterPro"/>
</dbReference>
<proteinExistence type="predicted"/>
<reference evidence="3 4" key="1">
    <citation type="submission" date="2018-11" db="EMBL/GenBank/DDBJ databases">
        <authorList>
            <consortium name="Veterinary Laboratory Investigation and Response Network"/>
        </authorList>
    </citation>
    <scope>NUCLEOTIDE SEQUENCE [LARGE SCALE GENOMIC DNA]</scope>
    <source>
        <strain evidence="3 4">SPSE-18-VL-LA-PA-Ryan-0021</strain>
    </source>
</reference>
<dbReference type="AlphaFoldDB" id="A0A8H9BVD2"/>
<dbReference type="SUPFAM" id="SSF56300">
    <property type="entry name" value="Metallo-dependent phosphatases"/>
    <property type="match status" value="1"/>
</dbReference>
<accession>A0A8H9BVD2</accession>
<evidence type="ECO:0008006" key="5">
    <source>
        <dbReference type="Google" id="ProtNLM"/>
    </source>
</evidence>
<keyword evidence="4" id="KW-1185">Reference proteome</keyword>
<dbReference type="Proteomes" id="UP000600220">
    <property type="component" value="Unassembled WGS sequence"/>
</dbReference>
<feature type="domain" description="T4 RNA ligase 1-like N-terminal" evidence="2">
    <location>
        <begin position="494"/>
        <end position="708"/>
    </location>
</feature>
<dbReference type="SUPFAM" id="SSF52540">
    <property type="entry name" value="P-loop containing nucleoside triphosphate hydrolases"/>
    <property type="match status" value="1"/>
</dbReference>
<dbReference type="Pfam" id="PF09511">
    <property type="entry name" value="RNA_lig_T4_1"/>
    <property type="match status" value="1"/>
</dbReference>
<dbReference type="PANTHER" id="PTHR32004">
    <property type="entry name" value="TRNA LIGASE"/>
    <property type="match status" value="1"/>
</dbReference>
<dbReference type="GO" id="GO:0003972">
    <property type="term" value="F:RNA ligase (ATP) activity"/>
    <property type="evidence" value="ECO:0007669"/>
    <property type="project" value="TreeGrafter"/>
</dbReference>
<protein>
    <recommendedName>
        <fullName evidence="5">AAA family ATPase</fullName>
    </recommendedName>
</protein>